<reference evidence="2" key="2">
    <citation type="submission" date="2022-06" db="UniProtKB">
        <authorList>
            <consortium name="EnsemblMetazoa"/>
        </authorList>
    </citation>
    <scope>IDENTIFICATION</scope>
    <source>
        <strain evidence="2">DF5081</strain>
    </source>
</reference>
<keyword evidence="1" id="KW-0812">Transmembrane</keyword>
<dbReference type="Proteomes" id="UP000005237">
    <property type="component" value="Unassembled WGS sequence"/>
</dbReference>
<keyword evidence="3" id="KW-1185">Reference proteome</keyword>
<organism evidence="2 3">
    <name type="scientific">Caenorhabditis japonica</name>
    <dbReference type="NCBI Taxonomy" id="281687"/>
    <lineage>
        <taxon>Eukaryota</taxon>
        <taxon>Metazoa</taxon>
        <taxon>Ecdysozoa</taxon>
        <taxon>Nematoda</taxon>
        <taxon>Chromadorea</taxon>
        <taxon>Rhabditida</taxon>
        <taxon>Rhabditina</taxon>
        <taxon>Rhabditomorpha</taxon>
        <taxon>Rhabditoidea</taxon>
        <taxon>Rhabditidae</taxon>
        <taxon>Peloderinae</taxon>
        <taxon>Caenorhabditis</taxon>
    </lineage>
</organism>
<accession>A0A8R1I1C9</accession>
<reference evidence="3" key="1">
    <citation type="submission" date="2010-08" db="EMBL/GenBank/DDBJ databases">
        <authorList>
            <consortium name="Caenorhabditis japonica Sequencing Consortium"/>
            <person name="Wilson R.K."/>
        </authorList>
    </citation>
    <scope>NUCLEOTIDE SEQUENCE [LARGE SCALE GENOMIC DNA]</scope>
    <source>
        <strain evidence="3">DF5081</strain>
    </source>
</reference>
<dbReference type="EnsemblMetazoa" id="CJA11797.1">
    <property type="protein sequence ID" value="CJA11797.1"/>
    <property type="gene ID" value="WBGene00131001"/>
</dbReference>
<evidence type="ECO:0008006" key="4">
    <source>
        <dbReference type="Google" id="ProtNLM"/>
    </source>
</evidence>
<evidence type="ECO:0000256" key="1">
    <source>
        <dbReference type="SAM" id="Phobius"/>
    </source>
</evidence>
<protein>
    <recommendedName>
        <fullName evidence="4">CX domain-containing protein</fullName>
    </recommendedName>
</protein>
<sequence length="168" mass="18937">MTRWESFPISEQEQAYLASTTTAATESTAAHIKNYIRHRLGGFIRQEVSETGQTICFYRYNSVDTAIPYMCELGCCNHGCCTVSDIAARSTSFGWAIALLIMVLISMVFAVASLLTVWLMNRYKDKMHRQQVAESIIASSSVSQISGPTSFYPDVQMNHHLHNEYKSY</sequence>
<feature type="transmembrane region" description="Helical" evidence="1">
    <location>
        <begin position="93"/>
        <end position="120"/>
    </location>
</feature>
<keyword evidence="1" id="KW-1133">Transmembrane helix</keyword>
<dbReference type="AlphaFoldDB" id="A0A8R1I1C9"/>
<proteinExistence type="predicted"/>
<evidence type="ECO:0000313" key="3">
    <source>
        <dbReference type="Proteomes" id="UP000005237"/>
    </source>
</evidence>
<keyword evidence="1" id="KW-0472">Membrane</keyword>
<name>A0A8R1I1C9_CAEJA</name>
<evidence type="ECO:0000313" key="2">
    <source>
        <dbReference type="EnsemblMetazoa" id="CJA11797.1"/>
    </source>
</evidence>
<dbReference type="OMA" id="TICFYRY"/>